<name>A0A2S2PVI0_9HEMI</name>
<dbReference type="EMBL" id="GGMS01000335">
    <property type="protein sequence ID" value="MBY69538.1"/>
    <property type="molecule type" value="Transcribed_RNA"/>
</dbReference>
<feature type="domain" description="DUF4806" evidence="1">
    <location>
        <begin position="363"/>
        <end position="442"/>
    </location>
</feature>
<dbReference type="InterPro" id="IPR032071">
    <property type="entry name" value="DUF4806"/>
</dbReference>
<organism evidence="2">
    <name type="scientific">Sipha flava</name>
    <name type="common">yellow sugarcane aphid</name>
    <dbReference type="NCBI Taxonomy" id="143950"/>
    <lineage>
        <taxon>Eukaryota</taxon>
        <taxon>Metazoa</taxon>
        <taxon>Ecdysozoa</taxon>
        <taxon>Arthropoda</taxon>
        <taxon>Hexapoda</taxon>
        <taxon>Insecta</taxon>
        <taxon>Pterygota</taxon>
        <taxon>Neoptera</taxon>
        <taxon>Paraneoptera</taxon>
        <taxon>Hemiptera</taxon>
        <taxon>Sternorrhyncha</taxon>
        <taxon>Aphidomorpha</taxon>
        <taxon>Aphidoidea</taxon>
        <taxon>Aphididae</taxon>
        <taxon>Sipha</taxon>
    </lineage>
</organism>
<dbReference type="PANTHER" id="PTHR34153:SF2">
    <property type="entry name" value="SI:CH211-262H13.3-RELATED"/>
    <property type="match status" value="1"/>
</dbReference>
<reference evidence="2" key="1">
    <citation type="submission" date="2018-04" db="EMBL/GenBank/DDBJ databases">
        <title>Transcriptome assembly of Sipha flava.</title>
        <authorList>
            <person name="Scully E.D."/>
            <person name="Geib S.M."/>
            <person name="Palmer N.A."/>
            <person name="Koch K."/>
            <person name="Bradshaw J."/>
            <person name="Heng-Moss T."/>
            <person name="Sarath G."/>
        </authorList>
    </citation>
    <scope>NUCLEOTIDE SEQUENCE</scope>
</reference>
<sequence length="498" mass="57133">MFPTYSAVHFYDDESVEAVPSDWVKGDLCAWPTNQNCVSKYIQNKHKPNDFDFTYLKARVLVKGIKSLTEARDKAEEARYRSDFSTDDDNFLLKSIDVSNSPAQSISSIPVYSEESDCDDNMYSKNQKINSPQKKIEQLFEAELQPGWSPSPKKIKIMKKPSFEEVTSDMQLIKSYPQTSHSQSTLTYSKNVNEIKSTSFLPKSKEQKTDKSISKPNKVIRKPLFEEVQSHTKSYSQSSKQQKNKSSIVKELFSTEKHMTSMQPATPIYSKYNNEIKSTSFLPKSKDQIPDGSISKPNEYLGIEKMDREFQQHMNRNIAFLKVEIRNIQNNQLVILERLDSIQSHLEDQPLIDKTNSSINELANYQFPIDNVVDLYTFEDNISGDQQFRTHLVKELSYIGGKHTKAMVKRIMSKLFKDELLKNYSFTGKKGKTPFSSLAICSVIFEAVKKQIKFKNVPQNEIEETIKYILAQAPFNLKRSTSKMDKQSSSSAIMQSTT</sequence>
<evidence type="ECO:0000313" key="2">
    <source>
        <dbReference type="EMBL" id="MBY69538.1"/>
    </source>
</evidence>
<dbReference type="AlphaFoldDB" id="A0A2S2PVI0"/>
<protein>
    <recommendedName>
        <fullName evidence="1">DUF4806 domain-containing protein</fullName>
    </recommendedName>
</protein>
<dbReference type="Pfam" id="PF16064">
    <property type="entry name" value="DUF4806"/>
    <property type="match status" value="1"/>
</dbReference>
<proteinExistence type="predicted"/>
<dbReference type="PANTHER" id="PTHR34153">
    <property type="entry name" value="SI:CH211-262H13.3-RELATED-RELATED"/>
    <property type="match status" value="1"/>
</dbReference>
<gene>
    <name evidence="2" type="ORF">g.1680</name>
</gene>
<dbReference type="OrthoDB" id="10071708at2759"/>
<evidence type="ECO:0000259" key="1">
    <source>
        <dbReference type="Pfam" id="PF16064"/>
    </source>
</evidence>
<accession>A0A2S2PVI0</accession>